<feature type="compositionally biased region" description="Polar residues" evidence="1">
    <location>
        <begin position="359"/>
        <end position="386"/>
    </location>
</feature>
<feature type="compositionally biased region" description="Low complexity" evidence="1">
    <location>
        <begin position="807"/>
        <end position="817"/>
    </location>
</feature>
<protein>
    <recommendedName>
        <fullName evidence="4">Yippee domain-containing protein</fullName>
    </recommendedName>
</protein>
<feature type="compositionally biased region" description="Polar residues" evidence="1">
    <location>
        <begin position="165"/>
        <end position="207"/>
    </location>
</feature>
<evidence type="ECO:0008006" key="4">
    <source>
        <dbReference type="Google" id="ProtNLM"/>
    </source>
</evidence>
<feature type="compositionally biased region" description="Basic and acidic residues" evidence="1">
    <location>
        <begin position="436"/>
        <end position="449"/>
    </location>
</feature>
<name>A0A0D2D7Q4_9EURO</name>
<dbReference type="EMBL" id="KN847341">
    <property type="protein sequence ID" value="KIW38420.1"/>
    <property type="molecule type" value="Genomic_DNA"/>
</dbReference>
<feature type="region of interest" description="Disordered" evidence="1">
    <location>
        <begin position="147"/>
        <end position="212"/>
    </location>
</feature>
<sequence>MASSSSSSRRGSQVPPTAAAPNVNLFCSQCDTQIGVFVNEWTRLTSSYVYPTHQGKHFGTEIGNKAQVVPDGVSQKAVQGCTLAEVFCKKCSAALGQYCKAAPTPQQRYLKDEYFYKLSKTYLKDNETNTIIDAIFGYSGDIDLPRSVRPGGEIPRPSVAPRPRWSQTPMRQYPESTSSPFQYPESQGRSYQPSSLNHSSFIGTPSPNAMEDRTGLEARIRAQDEKIAAQDQKIQQQDTQVRLLTTLLETLRGTMDDLKTTMREMQSRNAVVRNDDTRSNEITNSPRSPYQGTRSISSNEIDVDRLRTENSAIKARLEDLETTRDRSLKDIDASTVLGKRKRRSTLTNPRAPTPLDPTNRYTDSSCQNELSSTQMPTPQSSNSIDTRSFNESNISRSSSPLEAQTGMALQRAPQASEELGSVEHHAYAPTALGERSQTEKHSDRSEKVVIEAGSDIPAKRKPNSSHAAKGPKGATSPTVKTSHKSNGDLSGLRDASQTLQINPEDCDPSLQDSDVEVVDLEASAPQQSGADNVEFSDDDNGEEVEFQSPNGTSALQQNEKQVVSFIVNNPSSNQDAQVSHTDPPEDGSEVQSGHDLRPRTRRSPVYRRSAEPVPVELETNKRPRRRRSTQKPIDSPVEGRSVAPEPAALPKLVPRRLPHEPFAITTPTSYDQEMTRKKAKLPKPRIQYTTKILLKELKDLGLEEWVDKDRNNPEYRAAVAQARNRQRELNKTAQMIRYGIGENGEPVPMTPGQVQQGPLSLDEAFKLATDAMLVNGSGELKSGIEIGQPLQAGAPLIPAIQQNTNSPAPAVAVPTTARKQREEEIRRRDRLAKAAMEM</sequence>
<dbReference type="RefSeq" id="XP_016258636.1">
    <property type="nucleotide sequence ID" value="XM_016410829.1"/>
</dbReference>
<accession>A0A0D2D7Q4</accession>
<feature type="compositionally biased region" description="Polar residues" evidence="1">
    <location>
        <begin position="547"/>
        <end position="580"/>
    </location>
</feature>
<evidence type="ECO:0000256" key="1">
    <source>
        <dbReference type="SAM" id="MobiDB-lite"/>
    </source>
</evidence>
<dbReference type="AlphaFoldDB" id="A0A0D2D7Q4"/>
<feature type="compositionally biased region" description="Acidic residues" evidence="1">
    <location>
        <begin position="534"/>
        <end position="545"/>
    </location>
</feature>
<gene>
    <name evidence="2" type="ORF">PV06_09385</name>
</gene>
<evidence type="ECO:0000313" key="3">
    <source>
        <dbReference type="Proteomes" id="UP000053342"/>
    </source>
</evidence>
<feature type="region of interest" description="Disordered" evidence="1">
    <location>
        <begin position="805"/>
        <end position="838"/>
    </location>
</feature>
<feature type="compositionally biased region" description="Low complexity" evidence="1">
    <location>
        <begin position="387"/>
        <end position="399"/>
    </location>
</feature>
<organism evidence="2 3">
    <name type="scientific">Exophiala oligosperma</name>
    <dbReference type="NCBI Taxonomy" id="215243"/>
    <lineage>
        <taxon>Eukaryota</taxon>
        <taxon>Fungi</taxon>
        <taxon>Dikarya</taxon>
        <taxon>Ascomycota</taxon>
        <taxon>Pezizomycotina</taxon>
        <taxon>Eurotiomycetes</taxon>
        <taxon>Chaetothyriomycetidae</taxon>
        <taxon>Chaetothyriales</taxon>
        <taxon>Herpotrichiellaceae</taxon>
        <taxon>Exophiala</taxon>
    </lineage>
</organism>
<dbReference type="Proteomes" id="UP000053342">
    <property type="component" value="Unassembled WGS sequence"/>
</dbReference>
<feature type="region of interest" description="Disordered" evidence="1">
    <location>
        <begin position="267"/>
        <end position="299"/>
    </location>
</feature>
<evidence type="ECO:0000313" key="2">
    <source>
        <dbReference type="EMBL" id="KIW38420.1"/>
    </source>
</evidence>
<dbReference type="OrthoDB" id="4152510at2759"/>
<dbReference type="GeneID" id="27361459"/>
<reference evidence="2 3" key="1">
    <citation type="submission" date="2015-01" db="EMBL/GenBank/DDBJ databases">
        <title>The Genome Sequence of Exophiala oligosperma CBS72588.</title>
        <authorList>
            <consortium name="The Broad Institute Genomics Platform"/>
            <person name="Cuomo C."/>
            <person name="de Hoog S."/>
            <person name="Gorbushina A."/>
            <person name="Stielow B."/>
            <person name="Teixiera M."/>
            <person name="Abouelleil A."/>
            <person name="Chapman S.B."/>
            <person name="Priest M."/>
            <person name="Young S.K."/>
            <person name="Wortman J."/>
            <person name="Nusbaum C."/>
            <person name="Birren B."/>
        </authorList>
    </citation>
    <scope>NUCLEOTIDE SEQUENCE [LARGE SCALE GENOMIC DNA]</scope>
    <source>
        <strain evidence="2 3">CBS 72588</strain>
    </source>
</reference>
<keyword evidence="3" id="KW-1185">Reference proteome</keyword>
<feature type="region of interest" description="Disordered" evidence="1">
    <location>
        <begin position="339"/>
        <end position="678"/>
    </location>
</feature>
<dbReference type="VEuPathDB" id="FungiDB:PV06_09385"/>
<proteinExistence type="predicted"/>
<feature type="compositionally biased region" description="Polar residues" evidence="1">
    <location>
        <begin position="280"/>
        <end position="299"/>
    </location>
</feature>